<dbReference type="Gene3D" id="3.30.1360.40">
    <property type="match status" value="1"/>
</dbReference>
<evidence type="ECO:0000256" key="6">
    <source>
        <dbReference type="ARBA" id="ARBA00023163"/>
    </source>
</evidence>
<dbReference type="HOGENOM" id="CLU_097103_3_0_9"/>
<dbReference type="Pfam" id="PF01316">
    <property type="entry name" value="Arg_repressor"/>
    <property type="match status" value="1"/>
</dbReference>
<dbReference type="InterPro" id="IPR036251">
    <property type="entry name" value="Arg_repress_C_sf"/>
</dbReference>
<dbReference type="GeneID" id="83156582"/>
<protein>
    <recommendedName>
        <fullName evidence="7">Arginine repressor</fullName>
    </recommendedName>
</protein>
<name>D4LEA6_RUMC1</name>
<dbReference type="InterPro" id="IPR036388">
    <property type="entry name" value="WH-like_DNA-bd_sf"/>
</dbReference>
<evidence type="ECO:0000313" key="10">
    <source>
        <dbReference type="EMBL" id="CBL17951.1"/>
    </source>
</evidence>
<dbReference type="InterPro" id="IPR036390">
    <property type="entry name" value="WH_DNA-bd_sf"/>
</dbReference>
<dbReference type="SUPFAM" id="SSF55252">
    <property type="entry name" value="C-terminal domain of arginine repressor"/>
    <property type="match status" value="1"/>
</dbReference>
<dbReference type="STRING" id="213810.RUM_19080"/>
<comment type="subcellular location">
    <subcellularLocation>
        <location evidence="1 7">Cytoplasm</location>
    </subcellularLocation>
</comment>
<accession>D4LEA6</accession>
<dbReference type="KEGG" id="rch:RUM_19080"/>
<keyword evidence="4 7" id="KW-0805">Transcription regulation</keyword>
<dbReference type="HAMAP" id="MF_00173">
    <property type="entry name" value="Arg_repressor"/>
    <property type="match status" value="1"/>
</dbReference>
<keyword evidence="3 7" id="KW-0963">Cytoplasm</keyword>
<dbReference type="InterPro" id="IPR001669">
    <property type="entry name" value="Arg_repress"/>
</dbReference>
<keyword evidence="7" id="KW-0028">Amino-acid biosynthesis</keyword>
<dbReference type="GO" id="GO:0034618">
    <property type="term" value="F:arginine binding"/>
    <property type="evidence" value="ECO:0007669"/>
    <property type="project" value="InterPro"/>
</dbReference>
<evidence type="ECO:0000256" key="5">
    <source>
        <dbReference type="ARBA" id="ARBA00023125"/>
    </source>
</evidence>
<evidence type="ECO:0000256" key="4">
    <source>
        <dbReference type="ARBA" id="ARBA00023015"/>
    </source>
</evidence>
<evidence type="ECO:0000259" key="9">
    <source>
        <dbReference type="Pfam" id="PF02863"/>
    </source>
</evidence>
<dbReference type="Pfam" id="PF02863">
    <property type="entry name" value="Arg_repressor_C"/>
    <property type="match status" value="1"/>
</dbReference>
<dbReference type="GO" id="GO:0006526">
    <property type="term" value="P:L-arginine biosynthetic process"/>
    <property type="evidence" value="ECO:0007669"/>
    <property type="project" value="UniProtKB-UniPathway"/>
</dbReference>
<keyword evidence="7" id="KW-0678">Repressor</keyword>
<dbReference type="InterPro" id="IPR020899">
    <property type="entry name" value="Arg_repress_C"/>
</dbReference>
<reference evidence="10" key="1">
    <citation type="submission" date="2010-03" db="EMBL/GenBank/DDBJ databases">
        <title>The genome sequence of Ruminococcus sp. 18P13.</title>
        <authorList>
            <consortium name="metaHIT consortium -- http://www.metahit.eu/"/>
            <person name="Pajon A."/>
            <person name="Turner K."/>
            <person name="Parkhill J."/>
            <person name="Bernalier A."/>
        </authorList>
    </citation>
    <scope>NUCLEOTIDE SEQUENCE [LARGE SCALE GENOMIC DNA]</scope>
    <source>
        <strain evidence="10">Type strain: 18P13</strain>
    </source>
</reference>
<dbReference type="SUPFAM" id="SSF46785">
    <property type="entry name" value="Winged helix' DNA-binding domain"/>
    <property type="match status" value="1"/>
</dbReference>
<dbReference type="GO" id="GO:0005737">
    <property type="term" value="C:cytoplasm"/>
    <property type="evidence" value="ECO:0007669"/>
    <property type="project" value="UniProtKB-SubCell"/>
</dbReference>
<dbReference type="RefSeq" id="WP_015558857.1">
    <property type="nucleotide sequence ID" value="NC_021039.1"/>
</dbReference>
<dbReference type="InterPro" id="IPR020900">
    <property type="entry name" value="Arg_repress_DNA-bd"/>
</dbReference>
<dbReference type="BioCyc" id="RCHA213810:RUM_RS09260-MONOMER"/>
<keyword evidence="6 7" id="KW-0804">Transcription</keyword>
<dbReference type="EMBL" id="FP929052">
    <property type="protein sequence ID" value="CBL17951.1"/>
    <property type="molecule type" value="Genomic_DNA"/>
</dbReference>
<gene>
    <name evidence="7" type="primary">argR</name>
    <name evidence="10" type="ordered locus">RUM_19080</name>
</gene>
<dbReference type="GO" id="GO:1900079">
    <property type="term" value="P:regulation of arginine biosynthetic process"/>
    <property type="evidence" value="ECO:0007669"/>
    <property type="project" value="UniProtKB-UniRule"/>
</dbReference>
<dbReference type="PRINTS" id="PR01467">
    <property type="entry name" value="ARGREPRESSOR"/>
</dbReference>
<keyword evidence="5 7" id="KW-0238">DNA-binding</keyword>
<proteinExistence type="inferred from homology"/>
<comment type="pathway">
    <text evidence="7">Amino-acid biosynthesis; L-arginine biosynthesis [regulation].</text>
</comment>
<evidence type="ECO:0000313" key="11">
    <source>
        <dbReference type="Proteomes" id="UP000007054"/>
    </source>
</evidence>
<organism evidence="10 11">
    <name type="scientific">Ruminococcus champanellensis (strain DSM 18848 / JCM 17042 / KCTC 15320 / 18P13)</name>
    <dbReference type="NCBI Taxonomy" id="213810"/>
    <lineage>
        <taxon>Bacteria</taxon>
        <taxon>Bacillati</taxon>
        <taxon>Bacillota</taxon>
        <taxon>Clostridia</taxon>
        <taxon>Eubacteriales</taxon>
        <taxon>Oscillospiraceae</taxon>
        <taxon>Ruminococcus</taxon>
    </lineage>
</organism>
<dbReference type="Proteomes" id="UP000007054">
    <property type="component" value="Chromosome"/>
</dbReference>
<feature type="domain" description="Arginine repressor C-terminal" evidence="9">
    <location>
        <begin position="74"/>
        <end position="140"/>
    </location>
</feature>
<evidence type="ECO:0000256" key="1">
    <source>
        <dbReference type="ARBA" id="ARBA00004496"/>
    </source>
</evidence>
<keyword evidence="7" id="KW-0055">Arginine biosynthesis</keyword>
<dbReference type="AlphaFoldDB" id="D4LEA6"/>
<keyword evidence="11" id="KW-1185">Reference proteome</keyword>
<dbReference type="GO" id="GO:0003700">
    <property type="term" value="F:DNA-binding transcription factor activity"/>
    <property type="evidence" value="ECO:0007669"/>
    <property type="project" value="UniProtKB-UniRule"/>
</dbReference>
<evidence type="ECO:0000259" key="8">
    <source>
        <dbReference type="Pfam" id="PF01316"/>
    </source>
</evidence>
<comment type="function">
    <text evidence="7">Regulates arginine biosynthesis genes.</text>
</comment>
<feature type="domain" description="Arginine repressor DNA-binding" evidence="8">
    <location>
        <begin position="2"/>
        <end position="66"/>
    </location>
</feature>
<evidence type="ECO:0000256" key="3">
    <source>
        <dbReference type="ARBA" id="ARBA00022490"/>
    </source>
</evidence>
<dbReference type="PATRIC" id="fig|213810.4.peg.1808"/>
<evidence type="ECO:0000256" key="7">
    <source>
        <dbReference type="HAMAP-Rule" id="MF_00173"/>
    </source>
</evidence>
<comment type="similarity">
    <text evidence="2 7">Belongs to the ArgR family.</text>
</comment>
<reference evidence="10" key="2">
    <citation type="submission" date="2010-03" db="EMBL/GenBank/DDBJ databases">
        <authorList>
            <person name="Pajon A."/>
        </authorList>
    </citation>
    <scope>NUCLEOTIDE SEQUENCE</scope>
    <source>
        <strain evidence="10">Type strain: 18P13</strain>
    </source>
</reference>
<evidence type="ECO:0000256" key="2">
    <source>
        <dbReference type="ARBA" id="ARBA00008316"/>
    </source>
</evidence>
<sequence length="145" mass="15820">MKNRRQKKILELIAAADVDTQEALQKMLINCGFPVTQATISRDIRELKLMKTSAPNGGYRYVTPDSSTARRSLLTDTVIGVDYAMNTVVIKCHTGMAQAACAALDMMQHADIVGTLAGDDTIFVLTRTEQNAADLTEALKAMIWG</sequence>
<dbReference type="GO" id="GO:0051259">
    <property type="term" value="P:protein complex oligomerization"/>
    <property type="evidence" value="ECO:0007669"/>
    <property type="project" value="InterPro"/>
</dbReference>
<dbReference type="PANTHER" id="PTHR34471">
    <property type="entry name" value="ARGININE REPRESSOR"/>
    <property type="match status" value="1"/>
</dbReference>
<dbReference type="GO" id="GO:0003677">
    <property type="term" value="F:DNA binding"/>
    <property type="evidence" value="ECO:0007669"/>
    <property type="project" value="UniProtKB-KW"/>
</dbReference>
<dbReference type="PANTHER" id="PTHR34471:SF1">
    <property type="entry name" value="ARGININE REPRESSOR"/>
    <property type="match status" value="1"/>
</dbReference>
<dbReference type="Gene3D" id="1.10.10.10">
    <property type="entry name" value="Winged helix-like DNA-binding domain superfamily/Winged helix DNA-binding domain"/>
    <property type="match status" value="1"/>
</dbReference>
<dbReference type="UniPathway" id="UPA00068"/>